<comment type="caution">
    <text evidence="2">The sequence shown here is derived from an EMBL/GenBank/DDBJ whole genome shotgun (WGS) entry which is preliminary data.</text>
</comment>
<dbReference type="Gene3D" id="1.50.10.20">
    <property type="match status" value="1"/>
</dbReference>
<dbReference type="GO" id="GO:0005975">
    <property type="term" value="P:carbohydrate metabolic process"/>
    <property type="evidence" value="ECO:0007669"/>
    <property type="project" value="InterPro"/>
</dbReference>
<dbReference type="Proteomes" id="UP000318509">
    <property type="component" value="Unassembled WGS sequence"/>
</dbReference>
<organism evidence="2 3">
    <name type="scientific">Candidatus Segetimicrobium genomatis</name>
    <dbReference type="NCBI Taxonomy" id="2569760"/>
    <lineage>
        <taxon>Bacteria</taxon>
        <taxon>Bacillati</taxon>
        <taxon>Candidatus Sysuimicrobiota</taxon>
        <taxon>Candidatus Sysuimicrobiia</taxon>
        <taxon>Candidatus Sysuimicrobiales</taxon>
        <taxon>Candidatus Segetimicrobiaceae</taxon>
        <taxon>Candidatus Segetimicrobium</taxon>
    </lineage>
</organism>
<evidence type="ECO:0000313" key="3">
    <source>
        <dbReference type="Proteomes" id="UP000318509"/>
    </source>
</evidence>
<dbReference type="InterPro" id="IPR004879">
    <property type="entry name" value="Ssp411-like_TRX"/>
</dbReference>
<name>A0A537K1N2_9BACT</name>
<dbReference type="InterPro" id="IPR036249">
    <property type="entry name" value="Thioredoxin-like_sf"/>
</dbReference>
<dbReference type="PANTHER" id="PTHR42899:SF1">
    <property type="entry name" value="SPERMATOGENESIS-ASSOCIATED PROTEIN 20"/>
    <property type="match status" value="1"/>
</dbReference>
<dbReference type="PIRSF" id="PIRSF006402">
    <property type="entry name" value="UCP006402_thioredoxin"/>
    <property type="match status" value="1"/>
</dbReference>
<proteinExistence type="predicted"/>
<dbReference type="SUPFAM" id="SSF48208">
    <property type="entry name" value="Six-hairpin glycosidases"/>
    <property type="match status" value="1"/>
</dbReference>
<feature type="domain" description="Spermatogenesis-associated protein 20-like TRX" evidence="1">
    <location>
        <begin position="3"/>
        <end position="163"/>
    </location>
</feature>
<sequence>MPNRLAGAASSYLRSAAHQPVEWYPWSDEAFARAKAEDKPILLDIGAVWCHWCHVIDRESYENPEIAGIINAHFVPVKVDRDERPDIDVRYQHAVSAITGQGGWPLTAVLTPEGKVFFGGTYFPPDNAMGRPGFRQVLRAVAEFYRSKRDQAHAYADELFQALHRLGTARASDDALDPRLIAEAAAGIERQFDLQNGGFGGAPKFPHAGALELLLRRYDRTRDPQALLIVTRTLEKMGRGGVYDQLGGGFHRYSVDASWIVPHFEKMIYDNSELLRNYVHAYQATGSGFFREVAEGILSYAMGTLSDGAEGGFFASQDADQSLEDDGDYYTWTPEEAAGVLAPEELAVVSRTYRLDGPGEMHHDPRRHVLFVDKDADVVGALLERPAAEVRDLLARGKQRLLAARGTRPAPQVDRTVYAGWNGMMISAFLEAARGFDRPDVREVALRALDRVVRDAYRPGGGFRHAASAPDGVSGLLDDQVHMARALLDAFEHTGAPRYLSLAEEAMAYVLREFPAPWGALYDTAQQAAAGASGVSGVSRDVPAGLGLPYVPVQDSPTPAGNAVAALVLDRLAILTGEGRYRDAAGQVLRACAPGSAAHGLFAASLLLALDLHLDPPLHVVVVGPRRDPAVEALHRAAMTTYRPGAVVHLHDPSASAGRLPSVIPPAAAGGPVPRAYVCSATECAPPAASPEELRETMLTFGRVPVA</sequence>
<evidence type="ECO:0000313" key="2">
    <source>
        <dbReference type="EMBL" id="TMI89406.1"/>
    </source>
</evidence>
<dbReference type="AlphaFoldDB" id="A0A537K1N2"/>
<accession>A0A537K1N2</accession>
<dbReference type="Gene3D" id="3.40.30.10">
    <property type="entry name" value="Glutaredoxin"/>
    <property type="match status" value="1"/>
</dbReference>
<dbReference type="CDD" id="cd02955">
    <property type="entry name" value="SSP411"/>
    <property type="match status" value="1"/>
</dbReference>
<dbReference type="InterPro" id="IPR024705">
    <property type="entry name" value="Ssp411"/>
</dbReference>
<evidence type="ECO:0000259" key="1">
    <source>
        <dbReference type="Pfam" id="PF03190"/>
    </source>
</evidence>
<dbReference type="EMBL" id="VBAK01000124">
    <property type="protein sequence ID" value="TMI89406.1"/>
    <property type="molecule type" value="Genomic_DNA"/>
</dbReference>
<dbReference type="InterPro" id="IPR008928">
    <property type="entry name" value="6-hairpin_glycosidase_sf"/>
</dbReference>
<dbReference type="PANTHER" id="PTHR42899">
    <property type="entry name" value="SPERMATOGENESIS-ASSOCIATED PROTEIN 20"/>
    <property type="match status" value="1"/>
</dbReference>
<gene>
    <name evidence="2" type="ORF">E6H00_09905</name>
</gene>
<dbReference type="Pfam" id="PF03190">
    <property type="entry name" value="Thioredox_DsbH"/>
    <property type="match status" value="1"/>
</dbReference>
<reference evidence="2 3" key="1">
    <citation type="journal article" date="2019" name="Nat. Microbiol.">
        <title>Mediterranean grassland soil C-N compound turnover is dependent on rainfall and depth, and is mediated by genomically divergent microorganisms.</title>
        <authorList>
            <person name="Diamond S."/>
            <person name="Andeer P.F."/>
            <person name="Li Z."/>
            <person name="Crits-Christoph A."/>
            <person name="Burstein D."/>
            <person name="Anantharaman K."/>
            <person name="Lane K.R."/>
            <person name="Thomas B.C."/>
            <person name="Pan C."/>
            <person name="Northen T.R."/>
            <person name="Banfield J.F."/>
        </authorList>
    </citation>
    <scope>NUCLEOTIDE SEQUENCE [LARGE SCALE GENOMIC DNA]</scope>
    <source>
        <strain evidence="2">NP_3</strain>
    </source>
</reference>
<protein>
    <submittedName>
        <fullName evidence="2">Thioredoxin domain-containing protein</fullName>
    </submittedName>
</protein>
<dbReference type="SUPFAM" id="SSF52833">
    <property type="entry name" value="Thioredoxin-like"/>
    <property type="match status" value="1"/>
</dbReference>